<dbReference type="RefSeq" id="WP_228106602.1">
    <property type="nucleotide sequence ID" value="NZ_CP101637.1"/>
</dbReference>
<gene>
    <name evidence="1" type="ORF">TEMA_01470</name>
</gene>
<dbReference type="EMBL" id="CP101637">
    <property type="protein sequence ID" value="WMT79876.1"/>
    <property type="molecule type" value="Genomic_DNA"/>
</dbReference>
<evidence type="ECO:0000313" key="2">
    <source>
        <dbReference type="Proteomes" id="UP001235030"/>
    </source>
</evidence>
<organism evidence="1 2">
    <name type="scientific">Terrisporobacter mayombei</name>
    <dbReference type="NCBI Taxonomy" id="1541"/>
    <lineage>
        <taxon>Bacteria</taxon>
        <taxon>Bacillati</taxon>
        <taxon>Bacillota</taxon>
        <taxon>Clostridia</taxon>
        <taxon>Peptostreptococcales</taxon>
        <taxon>Peptostreptococcaceae</taxon>
        <taxon>Terrisporobacter</taxon>
    </lineage>
</organism>
<protein>
    <submittedName>
        <fullName evidence="1">Uncharacterized protein</fullName>
    </submittedName>
</protein>
<proteinExistence type="predicted"/>
<evidence type="ECO:0000313" key="1">
    <source>
        <dbReference type="EMBL" id="WMT79876.1"/>
    </source>
</evidence>
<keyword evidence="2" id="KW-1185">Reference proteome</keyword>
<sequence length="66" mass="7817">MSMIQKSALDRRICDYYVGATNTQTFREFILEGDECFGRPTDKLLDDMTDGEITELINHYDYLWEK</sequence>
<name>A0ABY9PWY7_9FIRM</name>
<accession>A0ABY9PWY7</accession>
<dbReference type="Proteomes" id="UP001235030">
    <property type="component" value="Chromosome"/>
</dbReference>
<reference evidence="1 2" key="1">
    <citation type="submission" date="2022-07" db="EMBL/GenBank/DDBJ databases">
        <title>Genome sequence of Terrisporobacter mayombei DSM6539.</title>
        <authorList>
            <person name="Boeer T."/>
            <person name="Bengelsdorf F.R."/>
            <person name="Daniel R."/>
            <person name="Poehlein A."/>
        </authorList>
    </citation>
    <scope>NUCLEOTIDE SEQUENCE [LARGE SCALE GENOMIC DNA]</scope>
    <source>
        <strain evidence="1 2">DSM 6539</strain>
    </source>
</reference>